<dbReference type="SUPFAM" id="SSF53335">
    <property type="entry name" value="S-adenosyl-L-methionine-dependent methyltransferases"/>
    <property type="match status" value="1"/>
</dbReference>
<evidence type="ECO:0000256" key="1">
    <source>
        <dbReference type="ARBA" id="ARBA00023115"/>
    </source>
</evidence>
<name>A0A369AJ00_9BURK</name>
<evidence type="ECO:0000313" key="3">
    <source>
        <dbReference type="Proteomes" id="UP000252174"/>
    </source>
</evidence>
<dbReference type="RefSeq" id="WP_114483476.1">
    <property type="nucleotide sequence ID" value="NZ_QPJU01000006.1"/>
</dbReference>
<sequence length="268" mass="29322">MSTAKTASKSSASLPEVSISEDGPVRHLHLGTPWIQGSMRLADPFAIELEYVQRMMAWLLFVEPASVRQRHAMQLGLGAGAITKFCYKKLHMCCTAVELNPQVLAVCRSWFKLPPDGPKLRVVLADAAQEIRDPMWLGTVDALAVDLYDHEAAAPVLDSAAFYADCRALLSDDGCMTVNLFGRASSYERSVQALGEAFGTEALWAFKPTREGNTIVLAQRTPSRPPRAELQARAEAVQARWGIPAAKWLRVFKPVLATAAKNTNATRA</sequence>
<dbReference type="Proteomes" id="UP000252174">
    <property type="component" value="Unassembled WGS sequence"/>
</dbReference>
<comment type="caution">
    <text evidence="2">The sequence shown here is derived from an EMBL/GenBank/DDBJ whole genome shotgun (WGS) entry which is preliminary data.</text>
</comment>
<proteinExistence type="predicted"/>
<dbReference type="PANTHER" id="PTHR43317:SF1">
    <property type="entry name" value="THERMOSPERMINE SYNTHASE ACAULIS5"/>
    <property type="match status" value="1"/>
</dbReference>
<gene>
    <name evidence="2" type="ORF">DFR45_10629</name>
</gene>
<organism evidence="2 3">
    <name type="scientific">Extensimonas vulgaris</name>
    <dbReference type="NCBI Taxonomy" id="1031594"/>
    <lineage>
        <taxon>Bacteria</taxon>
        <taxon>Pseudomonadati</taxon>
        <taxon>Pseudomonadota</taxon>
        <taxon>Betaproteobacteria</taxon>
        <taxon>Burkholderiales</taxon>
        <taxon>Comamonadaceae</taxon>
        <taxon>Extensimonas</taxon>
    </lineage>
</organism>
<dbReference type="PANTHER" id="PTHR43317">
    <property type="entry name" value="THERMOSPERMINE SYNTHASE ACAULIS5"/>
    <property type="match status" value="1"/>
</dbReference>
<protein>
    <submittedName>
        <fullName evidence="2">Spermidine synthase</fullName>
    </submittedName>
</protein>
<reference evidence="2 3" key="1">
    <citation type="submission" date="2018-07" db="EMBL/GenBank/DDBJ databases">
        <title>Genomic Encyclopedia of Type Strains, Phase IV (KMG-IV): sequencing the most valuable type-strain genomes for metagenomic binning, comparative biology and taxonomic classification.</title>
        <authorList>
            <person name="Goeker M."/>
        </authorList>
    </citation>
    <scope>NUCLEOTIDE SEQUENCE [LARGE SCALE GENOMIC DNA]</scope>
    <source>
        <strain evidence="2 3">DSM 100911</strain>
    </source>
</reference>
<keyword evidence="1" id="KW-0620">Polyamine biosynthesis</keyword>
<dbReference type="InterPro" id="IPR029063">
    <property type="entry name" value="SAM-dependent_MTases_sf"/>
</dbReference>
<dbReference type="Gene3D" id="3.40.50.150">
    <property type="entry name" value="Vaccinia Virus protein VP39"/>
    <property type="match status" value="1"/>
</dbReference>
<dbReference type="EMBL" id="QPJU01000006">
    <property type="protein sequence ID" value="RCX09141.1"/>
    <property type="molecule type" value="Genomic_DNA"/>
</dbReference>
<evidence type="ECO:0000313" key="2">
    <source>
        <dbReference type="EMBL" id="RCX09141.1"/>
    </source>
</evidence>
<dbReference type="AlphaFoldDB" id="A0A369AJ00"/>
<accession>A0A369AJ00</accession>
<dbReference type="OrthoDB" id="117774at2"/>
<dbReference type="GO" id="GO:0006596">
    <property type="term" value="P:polyamine biosynthetic process"/>
    <property type="evidence" value="ECO:0007669"/>
    <property type="project" value="UniProtKB-KW"/>
</dbReference>
<keyword evidence="3" id="KW-1185">Reference proteome</keyword>